<organism evidence="1 2">
    <name type="scientific">Coniosporium apollinis</name>
    <dbReference type="NCBI Taxonomy" id="61459"/>
    <lineage>
        <taxon>Eukaryota</taxon>
        <taxon>Fungi</taxon>
        <taxon>Dikarya</taxon>
        <taxon>Ascomycota</taxon>
        <taxon>Pezizomycotina</taxon>
        <taxon>Dothideomycetes</taxon>
        <taxon>Dothideomycetes incertae sedis</taxon>
        <taxon>Coniosporium</taxon>
    </lineage>
</organism>
<reference evidence="1" key="1">
    <citation type="submission" date="2022-10" db="EMBL/GenBank/DDBJ databases">
        <title>Culturing micro-colonial fungi from biological soil crusts in the Mojave desert and describing Neophaeococcomyces mojavensis, and introducing the new genera and species Taxawa tesnikishii.</title>
        <authorList>
            <person name="Kurbessoian T."/>
            <person name="Stajich J.E."/>
        </authorList>
    </citation>
    <scope>NUCLEOTIDE SEQUENCE</scope>
    <source>
        <strain evidence="1">TK_1</strain>
    </source>
</reference>
<dbReference type="EMBL" id="JAPDRL010000011">
    <property type="protein sequence ID" value="KAJ9667697.1"/>
    <property type="molecule type" value="Genomic_DNA"/>
</dbReference>
<protein>
    <recommendedName>
        <fullName evidence="3">F-box domain-containing protein</fullName>
    </recommendedName>
</protein>
<dbReference type="Proteomes" id="UP001172684">
    <property type="component" value="Unassembled WGS sequence"/>
</dbReference>
<evidence type="ECO:0000313" key="1">
    <source>
        <dbReference type="EMBL" id="KAJ9667697.1"/>
    </source>
</evidence>
<name>A0ABQ9NZB0_9PEZI</name>
<evidence type="ECO:0000313" key="2">
    <source>
        <dbReference type="Proteomes" id="UP001172684"/>
    </source>
</evidence>
<accession>A0ABQ9NZB0</accession>
<keyword evidence="2" id="KW-1185">Reference proteome</keyword>
<gene>
    <name evidence="1" type="ORF">H2201_002232</name>
</gene>
<evidence type="ECO:0008006" key="3">
    <source>
        <dbReference type="Google" id="ProtNLM"/>
    </source>
</evidence>
<comment type="caution">
    <text evidence="1">The sequence shown here is derived from an EMBL/GenBank/DDBJ whole genome shotgun (WGS) entry which is preliminary data.</text>
</comment>
<proteinExistence type="predicted"/>
<sequence length="357" mass="40870">MIPYYSYLISEPLVKRESEAAGSANDHVKDEKHYKLSKLTADLIMGDSVSGQSSVTAIAQALNLQCLVVLKTPTEEREAVASVVGHEKSGELRELPEMTPRPTVNKAMPAQPSVRTLKRALQARRPRSPFMRLPVELRLRIYAYLIPNHDEDEVVCRKKSNLYCTALFHVNTFIMCEASDVLYRILGAAIRIYYNGVSFGVEGSHSFEKTRVKPLVYAPLMANVRKLQIDLNIGDGRERHGEPDELDSVRYVVHGLKKAKKLSTVTIRLRLLKEWDVSSWYMQSYLKKLLEPFTKLRIKEAEITASSLIRRALDGDDWQDRSPSRFSYVQKYVELVMMSRPETAWQVAWYHCVDPCY</sequence>